<sequence>MSNISNIAVFDGAATPVLHTLVPISVEKTGKTTNRIEALWREQVASLPTYAQVSARMSLSRNPKSGVWHVDFRIEVPVMESVSGANAAGYTAAPKVAYVDTSGFYGHYHERGSIASRRLCKQMVTNMMTNTPTTVPAITAGIIDELASQLICVS</sequence>
<reference evidence="4" key="1">
    <citation type="submission" date="2020-09" db="EMBL/GenBank/DDBJ databases">
        <title>Leviviricetes taxonomy.</title>
        <authorList>
            <person name="Stockdale S.R."/>
            <person name="Callanan J."/>
            <person name="Adriaenssens E.M."/>
            <person name="Kuhn J.H."/>
            <person name="Rumnieks J."/>
            <person name="Shkoporov A."/>
            <person name="Draper L.A."/>
            <person name="Ross P."/>
            <person name="Hill C."/>
        </authorList>
    </citation>
    <scope>NUCLEOTIDE SEQUENCE</scope>
</reference>
<keyword evidence="2 4" id="KW-0167">Capsid protein</keyword>
<protein>
    <submittedName>
        <fullName evidence="4">Coat protein</fullName>
    </submittedName>
</protein>
<proteinExistence type="predicted"/>
<evidence type="ECO:0000256" key="3">
    <source>
        <dbReference type="ARBA" id="ARBA00022844"/>
    </source>
</evidence>
<keyword evidence="5" id="KW-1185">Reference proteome</keyword>
<dbReference type="KEGG" id="vg:80398789"/>
<dbReference type="EMBL" id="BK013628">
    <property type="protein sequence ID" value="DAD50794.1"/>
    <property type="molecule type" value="Genomic_RNA"/>
</dbReference>
<dbReference type="InterPro" id="IPR015954">
    <property type="entry name" value="Phage_RNA-type_capsid"/>
</dbReference>
<dbReference type="GO" id="GO:0019028">
    <property type="term" value="C:viral capsid"/>
    <property type="evidence" value="ECO:0007669"/>
    <property type="project" value="UniProtKB-KW"/>
</dbReference>
<dbReference type="Proteomes" id="UP000677021">
    <property type="component" value="Segment"/>
</dbReference>
<evidence type="ECO:0000256" key="1">
    <source>
        <dbReference type="ARBA" id="ARBA00004328"/>
    </source>
</evidence>
<organism evidence="4 5">
    <name type="scientific">ssRNA phage SRR5466364_4</name>
    <dbReference type="NCBI Taxonomy" id="2786398"/>
    <lineage>
        <taxon>Viruses</taxon>
        <taxon>Riboviria</taxon>
        <taxon>Orthornavirae</taxon>
        <taxon>Lenarviricota</taxon>
        <taxon>Leviviricetes</taxon>
        <taxon>Norzivirales</taxon>
        <taxon>Fiersviridae</taxon>
        <taxon>Pehohrivirus</taxon>
        <taxon>Pehohrivirus asiohabitans</taxon>
    </lineage>
</organism>
<gene>
    <name evidence="4" type="primary">SRR5466364_4_3</name>
</gene>
<accession>A0A8S5L115</accession>
<evidence type="ECO:0000256" key="2">
    <source>
        <dbReference type="ARBA" id="ARBA00022561"/>
    </source>
</evidence>
<evidence type="ECO:0000313" key="4">
    <source>
        <dbReference type="EMBL" id="DAD50794.1"/>
    </source>
</evidence>
<dbReference type="GeneID" id="80398789"/>
<keyword evidence="3" id="KW-0946">Virion</keyword>
<evidence type="ECO:0000313" key="5">
    <source>
        <dbReference type="Proteomes" id="UP000677021"/>
    </source>
</evidence>
<name>A0A8S5L115_9VIRU</name>
<comment type="subcellular location">
    <subcellularLocation>
        <location evidence="1">Virion</location>
    </subcellularLocation>
</comment>
<dbReference type="RefSeq" id="YP_010769698.1">
    <property type="nucleotide sequence ID" value="NC_074050.1"/>
</dbReference>
<dbReference type="Gene3D" id="3.30.380.10">
    <property type="entry name" value="MS2 Viral Coat Protein"/>
    <property type="match status" value="1"/>
</dbReference>